<feature type="domain" description="Type 4 fimbrial biogenesis protein PilX N-terminal" evidence="4">
    <location>
        <begin position="26"/>
        <end position="76"/>
    </location>
</feature>
<dbReference type="OrthoDB" id="8809580at2"/>
<reference evidence="5 6" key="1">
    <citation type="submission" date="2019-03" db="EMBL/GenBank/DDBJ databases">
        <title>Genomic Encyclopedia of Type Strains, Phase IV (KMG-IV): sequencing the most valuable type-strain genomes for metagenomic binning, comparative biology and taxonomic classification.</title>
        <authorList>
            <person name="Goeker M."/>
        </authorList>
    </citation>
    <scope>NUCLEOTIDE SEQUENCE [LARGE SCALE GENOMIC DNA]</scope>
    <source>
        <strain evidence="5 6">DSM 11901</strain>
    </source>
</reference>
<gene>
    <name evidence="5" type="ORF">EV672_102336</name>
</gene>
<dbReference type="Proteomes" id="UP000294593">
    <property type="component" value="Unassembled WGS sequence"/>
</dbReference>
<dbReference type="EMBL" id="SNXW01000002">
    <property type="protein sequence ID" value="TDP85986.1"/>
    <property type="molecule type" value="Genomic_DNA"/>
</dbReference>
<protein>
    <submittedName>
        <fullName evidence="5">Type IV pilus assembly protein PilX</fullName>
    </submittedName>
</protein>
<feature type="transmembrane region" description="Helical" evidence="2">
    <location>
        <begin position="29"/>
        <end position="52"/>
    </location>
</feature>
<dbReference type="Pfam" id="PF14341">
    <property type="entry name" value="PilX_N"/>
    <property type="match status" value="1"/>
</dbReference>
<dbReference type="InterPro" id="IPR025746">
    <property type="entry name" value="PilX_N_dom"/>
</dbReference>
<comment type="caution">
    <text evidence="5">The sequence shown here is derived from an EMBL/GenBank/DDBJ whole genome shotgun (WGS) entry which is preliminary data.</text>
</comment>
<evidence type="ECO:0000259" key="4">
    <source>
        <dbReference type="Pfam" id="PF14341"/>
    </source>
</evidence>
<feature type="region of interest" description="Disordered" evidence="1">
    <location>
        <begin position="137"/>
        <end position="165"/>
    </location>
</feature>
<organism evidence="5 6">
    <name type="scientific">Aquabacterium commune</name>
    <dbReference type="NCBI Taxonomy" id="70586"/>
    <lineage>
        <taxon>Bacteria</taxon>
        <taxon>Pseudomonadati</taxon>
        <taxon>Pseudomonadota</taxon>
        <taxon>Betaproteobacteria</taxon>
        <taxon>Burkholderiales</taxon>
        <taxon>Aquabacterium</taxon>
    </lineage>
</organism>
<dbReference type="InterPro" id="IPR025205">
    <property type="entry name" value="PilX/PilW_C"/>
</dbReference>
<accession>A0A4R6RK13</accession>
<sequence length="234" mass="25027">MFDLRFCFSAARRARHDCVHTRPGERGMALVVVLVFTIALTGIALVSARLALGGEGLARNQLDHQVARQAAEAALRDAERDLLLSANGAATATCPRGADRPVQNQVPRFTANCLRGQCSLNESEVGAVNFSDATSTTTTGEAWWPTRKGGRWNDTASTKPSAGSDGSCATFTGAVPLGTFTGTRAIPAVAQQPEYLLEPLRRGSQLLFRITARGFGYRAGTEVVLQSYFVVPEL</sequence>
<evidence type="ECO:0000259" key="3">
    <source>
        <dbReference type="Pfam" id="PF13681"/>
    </source>
</evidence>
<evidence type="ECO:0000313" key="6">
    <source>
        <dbReference type="Proteomes" id="UP000294593"/>
    </source>
</evidence>
<proteinExistence type="predicted"/>
<feature type="domain" description="PilX/PilW C-terminal" evidence="3">
    <location>
        <begin position="133"/>
        <end position="230"/>
    </location>
</feature>
<evidence type="ECO:0000313" key="5">
    <source>
        <dbReference type="EMBL" id="TDP85986.1"/>
    </source>
</evidence>
<keyword evidence="2" id="KW-0812">Transmembrane</keyword>
<name>A0A4R6RK13_9BURK</name>
<evidence type="ECO:0000256" key="2">
    <source>
        <dbReference type="SAM" id="Phobius"/>
    </source>
</evidence>
<keyword evidence="2" id="KW-0472">Membrane</keyword>
<dbReference type="Pfam" id="PF13681">
    <property type="entry name" value="PilX"/>
    <property type="match status" value="1"/>
</dbReference>
<dbReference type="AlphaFoldDB" id="A0A4R6RK13"/>
<keyword evidence="2" id="KW-1133">Transmembrane helix</keyword>
<keyword evidence="6" id="KW-1185">Reference proteome</keyword>
<evidence type="ECO:0000256" key="1">
    <source>
        <dbReference type="SAM" id="MobiDB-lite"/>
    </source>
</evidence>